<dbReference type="STRING" id="6669.E9FXD4"/>
<evidence type="ECO:0000313" key="16">
    <source>
        <dbReference type="EMBL" id="EFX88289.1"/>
    </source>
</evidence>
<proteinExistence type="inferred from homology"/>
<dbReference type="InterPro" id="IPR036396">
    <property type="entry name" value="Cyt_P450_sf"/>
</dbReference>
<dbReference type="OMA" id="IERECTK"/>
<comment type="cofactor">
    <cofactor evidence="1 13">
        <name>heme</name>
        <dbReference type="ChEBI" id="CHEBI:30413"/>
    </cofactor>
</comment>
<reference evidence="16 17" key="1">
    <citation type="journal article" date="2011" name="Science">
        <title>The ecoresponsive genome of Daphnia pulex.</title>
        <authorList>
            <person name="Colbourne J.K."/>
            <person name="Pfrender M.E."/>
            <person name="Gilbert D."/>
            <person name="Thomas W.K."/>
            <person name="Tucker A."/>
            <person name="Oakley T.H."/>
            <person name="Tokishita S."/>
            <person name="Aerts A."/>
            <person name="Arnold G.J."/>
            <person name="Basu M.K."/>
            <person name="Bauer D.J."/>
            <person name="Caceres C.E."/>
            <person name="Carmel L."/>
            <person name="Casola C."/>
            <person name="Choi J.H."/>
            <person name="Detter J.C."/>
            <person name="Dong Q."/>
            <person name="Dusheyko S."/>
            <person name="Eads B.D."/>
            <person name="Frohlich T."/>
            <person name="Geiler-Samerotte K.A."/>
            <person name="Gerlach D."/>
            <person name="Hatcher P."/>
            <person name="Jogdeo S."/>
            <person name="Krijgsveld J."/>
            <person name="Kriventseva E.V."/>
            <person name="Kultz D."/>
            <person name="Laforsch C."/>
            <person name="Lindquist E."/>
            <person name="Lopez J."/>
            <person name="Manak J.R."/>
            <person name="Muller J."/>
            <person name="Pangilinan J."/>
            <person name="Patwardhan R.P."/>
            <person name="Pitluck S."/>
            <person name="Pritham E.J."/>
            <person name="Rechtsteiner A."/>
            <person name="Rho M."/>
            <person name="Rogozin I.B."/>
            <person name="Sakarya O."/>
            <person name="Salamov A."/>
            <person name="Schaack S."/>
            <person name="Shapiro H."/>
            <person name="Shiga Y."/>
            <person name="Skalitzky C."/>
            <person name="Smith Z."/>
            <person name="Souvorov A."/>
            <person name="Sung W."/>
            <person name="Tang Z."/>
            <person name="Tsuchiya D."/>
            <person name="Tu H."/>
            <person name="Vos H."/>
            <person name="Wang M."/>
            <person name="Wolf Y.I."/>
            <person name="Yamagata H."/>
            <person name="Yamada T."/>
            <person name="Ye Y."/>
            <person name="Shaw J.R."/>
            <person name="Andrews J."/>
            <person name="Crease T.J."/>
            <person name="Tang H."/>
            <person name="Lucas S.M."/>
            <person name="Robertson H.M."/>
            <person name="Bork P."/>
            <person name="Koonin E.V."/>
            <person name="Zdobnov E.M."/>
            <person name="Grigoriev I.V."/>
            <person name="Lynch M."/>
            <person name="Boore J.L."/>
        </authorList>
    </citation>
    <scope>NUCLEOTIDE SEQUENCE [LARGE SCALE GENOMIC DNA]</scope>
</reference>
<keyword evidence="7" id="KW-0256">Endoplasmic reticulum</keyword>
<comment type="subcellular location">
    <subcellularLocation>
        <location evidence="3">Endoplasmic reticulum membrane</location>
        <topology evidence="3">Peripheral membrane protein</topology>
    </subcellularLocation>
    <subcellularLocation>
        <location evidence="2">Microsome membrane</location>
        <topology evidence="2">Peripheral membrane protein</topology>
    </subcellularLocation>
</comment>
<keyword evidence="15" id="KW-0812">Transmembrane</keyword>
<dbReference type="InterPro" id="IPR017972">
    <property type="entry name" value="Cyt_P450_CS"/>
</dbReference>
<dbReference type="PANTHER" id="PTHR24292">
    <property type="entry name" value="CYTOCHROME P450"/>
    <property type="match status" value="1"/>
</dbReference>
<keyword evidence="10 13" id="KW-0408">Iron</keyword>
<evidence type="ECO:0000256" key="3">
    <source>
        <dbReference type="ARBA" id="ARBA00004406"/>
    </source>
</evidence>
<evidence type="ECO:0000256" key="1">
    <source>
        <dbReference type="ARBA" id="ARBA00001971"/>
    </source>
</evidence>
<evidence type="ECO:0000256" key="13">
    <source>
        <dbReference type="PIRSR" id="PIRSR602402-1"/>
    </source>
</evidence>
<protein>
    <recommendedName>
        <fullName evidence="18">Cytochrome P450</fullName>
    </recommendedName>
</protein>
<dbReference type="InParanoid" id="E9FXD4"/>
<dbReference type="FunFam" id="1.10.630.10:FF:000042">
    <property type="entry name" value="Cytochrome P450"/>
    <property type="match status" value="1"/>
</dbReference>
<evidence type="ECO:0000256" key="15">
    <source>
        <dbReference type="SAM" id="Phobius"/>
    </source>
</evidence>
<dbReference type="PRINTS" id="PR00464">
    <property type="entry name" value="EP450II"/>
</dbReference>
<keyword evidence="11 14" id="KW-0503">Monooxygenase</keyword>
<evidence type="ECO:0000256" key="9">
    <source>
        <dbReference type="ARBA" id="ARBA00023002"/>
    </source>
</evidence>
<dbReference type="KEGG" id="dpx:DAPPUDRAFT_311603"/>
<evidence type="ECO:0000256" key="12">
    <source>
        <dbReference type="ARBA" id="ARBA00023136"/>
    </source>
</evidence>
<keyword evidence="12 15" id="KW-0472">Membrane</keyword>
<dbReference type="Gene3D" id="1.10.630.10">
    <property type="entry name" value="Cytochrome P450"/>
    <property type="match status" value="1"/>
</dbReference>
<evidence type="ECO:0000256" key="8">
    <source>
        <dbReference type="ARBA" id="ARBA00022848"/>
    </source>
</evidence>
<dbReference type="PROSITE" id="PS00086">
    <property type="entry name" value="CYTOCHROME_P450"/>
    <property type="match status" value="1"/>
</dbReference>
<evidence type="ECO:0000256" key="7">
    <source>
        <dbReference type="ARBA" id="ARBA00022824"/>
    </source>
</evidence>
<gene>
    <name evidence="16" type="ORF">DAPPUDRAFT_311603</name>
</gene>
<evidence type="ECO:0000256" key="4">
    <source>
        <dbReference type="ARBA" id="ARBA00010617"/>
    </source>
</evidence>
<dbReference type="InterPro" id="IPR050476">
    <property type="entry name" value="Insect_CytP450_Detox"/>
</dbReference>
<dbReference type="InterPro" id="IPR002402">
    <property type="entry name" value="Cyt_P450_E_grp-II"/>
</dbReference>
<sequence length="510" mass="58840">MDLLNILSSPVTWVVTIVSFLYILYRHATSTFNYFSDQGIPGPKPMPIIGNMWGIWKANLPEYDSALVKQYGKVFGYFDGLVPNLWITDVDMIKAVCVKDFEHFVDRRSFQIKTKVMRKWLIMMKGQEWKDVRSSITPAFTSGKIKRMSSLIKDCVGDLCDRLSNFTENDGKINAKLTFSAFTMDVIARCAFGLKIETLGSEDDTFIKNAQHVLNPPTNRSPVVLLPLLFPTLFLMFAERIFLTKEMTFFFDLLENVLRERSQSKEKFNDFIEMADEAISDFTKEVEGKTVPMWSREEIDEIIIAQSTLFMLAGFDTTATTLTNTCFQLARNPDVQEKLYESIVAKMEEHGEVCHEMVQDLPYLEMVIHEVMRIYSPFLRIERECTKDYSYDNGRIKIKKGQMVTIPAFALHRMEEYYPAPDKFDPERWSPENKANQSPYTFMGFGAGPRNCVGMRFALEEMKIAICTMVQKFRFFPVEETPEKLSFDDGLTQILQPVHAVVGIEFRQSN</sequence>
<feature type="transmembrane region" description="Helical" evidence="15">
    <location>
        <begin position="6"/>
        <end position="25"/>
    </location>
</feature>
<dbReference type="InterPro" id="IPR001128">
    <property type="entry name" value="Cyt_P450"/>
</dbReference>
<dbReference type="CDD" id="cd11055">
    <property type="entry name" value="CYP3A-like"/>
    <property type="match status" value="1"/>
</dbReference>
<evidence type="ECO:0000256" key="11">
    <source>
        <dbReference type="ARBA" id="ARBA00023033"/>
    </source>
</evidence>
<keyword evidence="5 13" id="KW-0349">Heme</keyword>
<keyword evidence="8" id="KW-0492">Microsome</keyword>
<dbReference type="AlphaFoldDB" id="E9FXD4"/>
<accession>E9FXD4</accession>
<dbReference type="Proteomes" id="UP000000305">
    <property type="component" value="Unassembled WGS sequence"/>
</dbReference>
<dbReference type="HOGENOM" id="CLU_001570_5_2_1"/>
<dbReference type="OrthoDB" id="1470350at2759"/>
<dbReference type="Pfam" id="PF00067">
    <property type="entry name" value="p450"/>
    <property type="match status" value="1"/>
</dbReference>
<keyword evidence="9 14" id="KW-0560">Oxidoreductase</keyword>
<dbReference type="GO" id="GO:0020037">
    <property type="term" value="F:heme binding"/>
    <property type="evidence" value="ECO:0007669"/>
    <property type="project" value="InterPro"/>
</dbReference>
<dbReference type="PRINTS" id="PR00385">
    <property type="entry name" value="P450"/>
</dbReference>
<evidence type="ECO:0000256" key="2">
    <source>
        <dbReference type="ARBA" id="ARBA00004174"/>
    </source>
</evidence>
<keyword evidence="6 13" id="KW-0479">Metal-binding</keyword>
<dbReference type="SUPFAM" id="SSF48264">
    <property type="entry name" value="Cytochrome P450"/>
    <property type="match status" value="1"/>
</dbReference>
<dbReference type="EMBL" id="GL732526">
    <property type="protein sequence ID" value="EFX88289.1"/>
    <property type="molecule type" value="Genomic_DNA"/>
</dbReference>
<evidence type="ECO:0000256" key="6">
    <source>
        <dbReference type="ARBA" id="ARBA00022723"/>
    </source>
</evidence>
<evidence type="ECO:0008006" key="18">
    <source>
        <dbReference type="Google" id="ProtNLM"/>
    </source>
</evidence>
<dbReference type="PhylomeDB" id="E9FXD4"/>
<evidence type="ECO:0000256" key="10">
    <source>
        <dbReference type="ARBA" id="ARBA00023004"/>
    </source>
</evidence>
<comment type="similarity">
    <text evidence="4 14">Belongs to the cytochrome P450 family.</text>
</comment>
<dbReference type="GO" id="GO:0005506">
    <property type="term" value="F:iron ion binding"/>
    <property type="evidence" value="ECO:0007669"/>
    <property type="project" value="InterPro"/>
</dbReference>
<keyword evidence="17" id="KW-1185">Reference proteome</keyword>
<dbReference type="GO" id="GO:0016705">
    <property type="term" value="F:oxidoreductase activity, acting on paired donors, with incorporation or reduction of molecular oxygen"/>
    <property type="evidence" value="ECO:0007669"/>
    <property type="project" value="InterPro"/>
</dbReference>
<dbReference type="GO" id="GO:0004497">
    <property type="term" value="F:monooxygenase activity"/>
    <property type="evidence" value="ECO:0007669"/>
    <property type="project" value="UniProtKB-KW"/>
</dbReference>
<dbReference type="GO" id="GO:0005789">
    <property type="term" value="C:endoplasmic reticulum membrane"/>
    <property type="evidence" value="ECO:0007669"/>
    <property type="project" value="UniProtKB-SubCell"/>
</dbReference>
<evidence type="ECO:0000313" key="17">
    <source>
        <dbReference type="Proteomes" id="UP000000305"/>
    </source>
</evidence>
<feature type="transmembrane region" description="Helical" evidence="15">
    <location>
        <begin position="223"/>
        <end position="243"/>
    </location>
</feature>
<evidence type="ECO:0000256" key="5">
    <source>
        <dbReference type="ARBA" id="ARBA00022617"/>
    </source>
</evidence>
<name>E9FXD4_DAPPU</name>
<dbReference type="PANTHER" id="PTHR24292:SF102">
    <property type="entry name" value="CYTOCHROME P450 FAMILY-RELATED"/>
    <property type="match status" value="1"/>
</dbReference>
<organism evidence="16 17">
    <name type="scientific">Daphnia pulex</name>
    <name type="common">Water flea</name>
    <dbReference type="NCBI Taxonomy" id="6669"/>
    <lineage>
        <taxon>Eukaryota</taxon>
        <taxon>Metazoa</taxon>
        <taxon>Ecdysozoa</taxon>
        <taxon>Arthropoda</taxon>
        <taxon>Crustacea</taxon>
        <taxon>Branchiopoda</taxon>
        <taxon>Diplostraca</taxon>
        <taxon>Cladocera</taxon>
        <taxon>Anomopoda</taxon>
        <taxon>Daphniidae</taxon>
        <taxon>Daphnia</taxon>
    </lineage>
</organism>
<dbReference type="eggNOG" id="KOG0158">
    <property type="taxonomic scope" value="Eukaryota"/>
</dbReference>
<feature type="binding site" description="axial binding residue" evidence="13">
    <location>
        <position position="452"/>
    </location>
    <ligand>
        <name>heme</name>
        <dbReference type="ChEBI" id="CHEBI:30413"/>
    </ligand>
    <ligandPart>
        <name>Fe</name>
        <dbReference type="ChEBI" id="CHEBI:18248"/>
    </ligandPart>
</feature>
<dbReference type="FunCoup" id="E9FXD4">
    <property type="interactions" value="392"/>
</dbReference>
<evidence type="ECO:0000256" key="14">
    <source>
        <dbReference type="RuleBase" id="RU000461"/>
    </source>
</evidence>
<keyword evidence="15" id="KW-1133">Transmembrane helix</keyword>